<accession>A0A1F6W7I2</accession>
<keyword evidence="1" id="KW-0812">Transmembrane</keyword>
<evidence type="ECO:0000256" key="1">
    <source>
        <dbReference type="SAM" id="Phobius"/>
    </source>
</evidence>
<name>A0A1F6W7I2_9BACT</name>
<dbReference type="AlphaFoldDB" id="A0A1F6W7I2"/>
<gene>
    <name evidence="2" type="ORF">A3D42_00535</name>
</gene>
<dbReference type="Proteomes" id="UP000177777">
    <property type="component" value="Unassembled WGS sequence"/>
</dbReference>
<keyword evidence="1" id="KW-0472">Membrane</keyword>
<keyword evidence="1" id="KW-1133">Transmembrane helix</keyword>
<comment type="caution">
    <text evidence="2">The sequence shown here is derived from an EMBL/GenBank/DDBJ whole genome shotgun (WGS) entry which is preliminary data.</text>
</comment>
<organism evidence="2 3">
    <name type="scientific">Candidatus Nomurabacteria bacterium RIFCSPHIGHO2_02_FULL_41_18</name>
    <dbReference type="NCBI Taxonomy" id="1801754"/>
    <lineage>
        <taxon>Bacteria</taxon>
        <taxon>Candidatus Nomuraibacteriota</taxon>
    </lineage>
</organism>
<dbReference type="STRING" id="1801754.A3D42_00535"/>
<dbReference type="Pfam" id="PF18895">
    <property type="entry name" value="T4SS_pilin"/>
    <property type="match status" value="1"/>
</dbReference>
<proteinExistence type="predicted"/>
<evidence type="ECO:0000313" key="3">
    <source>
        <dbReference type="Proteomes" id="UP000177777"/>
    </source>
</evidence>
<sequence>MNLLSPNIAYASLDSFLLKVNSQIVNPLIDFLFALAVAFFLYGVFSFIMNQNNEEKKTTGKKHMIWGVMGIAIMLSVWGILNMVLSTLEIPKSEIDPKEGKVKLREYNPPPINQLGT</sequence>
<feature type="transmembrane region" description="Helical" evidence="1">
    <location>
        <begin position="65"/>
        <end position="85"/>
    </location>
</feature>
<protein>
    <submittedName>
        <fullName evidence="2">Uncharacterized protein</fullName>
    </submittedName>
</protein>
<feature type="transmembrane region" description="Helical" evidence="1">
    <location>
        <begin position="24"/>
        <end position="45"/>
    </location>
</feature>
<dbReference type="InterPro" id="IPR043993">
    <property type="entry name" value="T4SS_pilin"/>
</dbReference>
<dbReference type="EMBL" id="MFUE01000008">
    <property type="protein sequence ID" value="OGI77907.1"/>
    <property type="molecule type" value="Genomic_DNA"/>
</dbReference>
<evidence type="ECO:0000313" key="2">
    <source>
        <dbReference type="EMBL" id="OGI77907.1"/>
    </source>
</evidence>
<reference evidence="2 3" key="1">
    <citation type="journal article" date="2016" name="Nat. Commun.">
        <title>Thousands of microbial genomes shed light on interconnected biogeochemical processes in an aquifer system.</title>
        <authorList>
            <person name="Anantharaman K."/>
            <person name="Brown C.T."/>
            <person name="Hug L.A."/>
            <person name="Sharon I."/>
            <person name="Castelle C.J."/>
            <person name="Probst A.J."/>
            <person name="Thomas B.C."/>
            <person name="Singh A."/>
            <person name="Wilkins M.J."/>
            <person name="Karaoz U."/>
            <person name="Brodie E.L."/>
            <person name="Williams K.H."/>
            <person name="Hubbard S.S."/>
            <person name="Banfield J.F."/>
        </authorList>
    </citation>
    <scope>NUCLEOTIDE SEQUENCE [LARGE SCALE GENOMIC DNA]</scope>
</reference>